<evidence type="ECO:0000313" key="11">
    <source>
        <dbReference type="EMBL" id="GAA4192899.1"/>
    </source>
</evidence>
<dbReference type="InterPro" id="IPR031322">
    <property type="entry name" value="Shikimate/glucono_kinase"/>
</dbReference>
<feature type="compositionally biased region" description="Low complexity" evidence="10">
    <location>
        <begin position="172"/>
        <end position="192"/>
    </location>
</feature>
<dbReference type="Proteomes" id="UP001501251">
    <property type="component" value="Unassembled WGS sequence"/>
</dbReference>
<feature type="region of interest" description="Disordered" evidence="10">
    <location>
        <begin position="171"/>
        <end position="207"/>
    </location>
</feature>
<proteinExistence type="inferred from homology"/>
<keyword evidence="6 9" id="KW-0418">Kinase</keyword>
<evidence type="ECO:0000256" key="7">
    <source>
        <dbReference type="ARBA" id="ARBA00022840"/>
    </source>
</evidence>
<name>A0ABP8AY14_9ACTN</name>
<dbReference type="Pfam" id="PF01202">
    <property type="entry name" value="SKI"/>
    <property type="match status" value="1"/>
</dbReference>
<evidence type="ECO:0000256" key="4">
    <source>
        <dbReference type="ARBA" id="ARBA00022679"/>
    </source>
</evidence>
<evidence type="ECO:0000256" key="6">
    <source>
        <dbReference type="ARBA" id="ARBA00022777"/>
    </source>
</evidence>
<dbReference type="SUPFAM" id="SSF52540">
    <property type="entry name" value="P-loop containing nucleoside triphosphate hydrolases"/>
    <property type="match status" value="1"/>
</dbReference>
<feature type="compositionally biased region" description="Basic and acidic residues" evidence="10">
    <location>
        <begin position="193"/>
        <end position="207"/>
    </location>
</feature>
<dbReference type="Gene3D" id="3.40.50.300">
    <property type="entry name" value="P-loop containing nucleotide triphosphate hydrolases"/>
    <property type="match status" value="1"/>
</dbReference>
<evidence type="ECO:0000256" key="2">
    <source>
        <dbReference type="ARBA" id="ARBA00008420"/>
    </source>
</evidence>
<keyword evidence="5 9" id="KW-0547">Nucleotide-binding</keyword>
<dbReference type="EC" id="2.7.1.12" evidence="3 9"/>
<dbReference type="PANTHER" id="PTHR43442">
    <property type="entry name" value="GLUCONOKINASE-RELATED"/>
    <property type="match status" value="1"/>
</dbReference>
<keyword evidence="4 9" id="KW-0808">Transferase</keyword>
<evidence type="ECO:0000256" key="10">
    <source>
        <dbReference type="SAM" id="MobiDB-lite"/>
    </source>
</evidence>
<evidence type="ECO:0000256" key="5">
    <source>
        <dbReference type="ARBA" id="ARBA00022741"/>
    </source>
</evidence>
<comment type="similarity">
    <text evidence="2 9">Belongs to the gluconokinase GntK/GntV family.</text>
</comment>
<dbReference type="RefSeq" id="WP_344918965.1">
    <property type="nucleotide sequence ID" value="NZ_BAABAQ010000005.1"/>
</dbReference>
<accession>A0ABP8AY14</accession>
<keyword evidence="7 9" id="KW-0067">ATP-binding</keyword>
<dbReference type="PANTHER" id="PTHR43442:SF3">
    <property type="entry name" value="GLUCONOKINASE-RELATED"/>
    <property type="match status" value="1"/>
</dbReference>
<protein>
    <recommendedName>
        <fullName evidence="3 9">Gluconokinase</fullName>
        <ecNumber evidence="3 9">2.7.1.12</ecNumber>
    </recommendedName>
</protein>
<organism evidence="11 12">
    <name type="scientific">Streptosporangium oxazolinicum</name>
    <dbReference type="NCBI Taxonomy" id="909287"/>
    <lineage>
        <taxon>Bacteria</taxon>
        <taxon>Bacillati</taxon>
        <taxon>Actinomycetota</taxon>
        <taxon>Actinomycetes</taxon>
        <taxon>Streptosporangiales</taxon>
        <taxon>Streptosporangiaceae</taxon>
        <taxon>Streptosporangium</taxon>
    </lineage>
</organism>
<comment type="catalytic activity">
    <reaction evidence="8 9">
        <text>D-gluconate + ATP = 6-phospho-D-gluconate + ADP + H(+)</text>
        <dbReference type="Rhea" id="RHEA:19433"/>
        <dbReference type="ChEBI" id="CHEBI:15378"/>
        <dbReference type="ChEBI" id="CHEBI:18391"/>
        <dbReference type="ChEBI" id="CHEBI:30616"/>
        <dbReference type="ChEBI" id="CHEBI:58759"/>
        <dbReference type="ChEBI" id="CHEBI:456216"/>
        <dbReference type="EC" id="2.7.1.12"/>
    </reaction>
</comment>
<comment type="pathway">
    <text evidence="1">Carbohydrate acid metabolism.</text>
</comment>
<evidence type="ECO:0000256" key="8">
    <source>
        <dbReference type="ARBA" id="ARBA00048090"/>
    </source>
</evidence>
<evidence type="ECO:0000256" key="9">
    <source>
        <dbReference type="RuleBase" id="RU363066"/>
    </source>
</evidence>
<dbReference type="InterPro" id="IPR027417">
    <property type="entry name" value="P-loop_NTPase"/>
</dbReference>
<comment type="caution">
    <text evidence="11">The sequence shown here is derived from an EMBL/GenBank/DDBJ whole genome shotgun (WGS) entry which is preliminary data.</text>
</comment>
<evidence type="ECO:0000256" key="1">
    <source>
        <dbReference type="ARBA" id="ARBA00004761"/>
    </source>
</evidence>
<keyword evidence="12" id="KW-1185">Reference proteome</keyword>
<reference evidence="12" key="1">
    <citation type="journal article" date="2019" name="Int. J. Syst. Evol. Microbiol.">
        <title>The Global Catalogue of Microorganisms (GCM) 10K type strain sequencing project: providing services to taxonomists for standard genome sequencing and annotation.</title>
        <authorList>
            <consortium name="The Broad Institute Genomics Platform"/>
            <consortium name="The Broad Institute Genome Sequencing Center for Infectious Disease"/>
            <person name="Wu L."/>
            <person name="Ma J."/>
        </authorList>
    </citation>
    <scope>NUCLEOTIDE SEQUENCE [LARGE SCALE GENOMIC DNA]</scope>
    <source>
        <strain evidence="12">JCM 17388</strain>
    </source>
</reference>
<dbReference type="InterPro" id="IPR006001">
    <property type="entry name" value="Therm_gnt_kin"/>
</dbReference>
<gene>
    <name evidence="11" type="ORF">GCM10022252_35060</name>
</gene>
<dbReference type="CDD" id="cd02021">
    <property type="entry name" value="GntK"/>
    <property type="match status" value="1"/>
</dbReference>
<sequence length="207" mass="21829">MNPAQDPASPPPGAALLVVMGVTGSGKTTVGAALSQRLRVPFADADDFHTEASIAKMSDGIPLDDEDRLPWLRAIGAWLGDHAATGGVASCSALKRSYRDILREAAPTVSFVHLHGEMDAVRRRVAGRPGHFMPASLVESQFKTLEPLEPDEQGIVLDFSSPVDELVDAYLAATARTPPPADSTAPADPAAPQDRDRGRDDEGGSAR</sequence>
<dbReference type="EMBL" id="BAABAQ010000005">
    <property type="protein sequence ID" value="GAA4192899.1"/>
    <property type="molecule type" value="Genomic_DNA"/>
</dbReference>
<evidence type="ECO:0000256" key="3">
    <source>
        <dbReference type="ARBA" id="ARBA00012054"/>
    </source>
</evidence>
<dbReference type="NCBIfam" id="TIGR01313">
    <property type="entry name" value="therm_gnt_kin"/>
    <property type="match status" value="1"/>
</dbReference>
<evidence type="ECO:0000313" key="12">
    <source>
        <dbReference type="Proteomes" id="UP001501251"/>
    </source>
</evidence>